<dbReference type="EMBL" id="JBJQND010000009">
    <property type="protein sequence ID" value="KAL3866666.1"/>
    <property type="molecule type" value="Genomic_DNA"/>
</dbReference>
<organism evidence="4 5">
    <name type="scientific">Sinanodonta woodiana</name>
    <name type="common">Chinese pond mussel</name>
    <name type="synonym">Anodonta woodiana</name>
    <dbReference type="NCBI Taxonomy" id="1069815"/>
    <lineage>
        <taxon>Eukaryota</taxon>
        <taxon>Metazoa</taxon>
        <taxon>Spiralia</taxon>
        <taxon>Lophotrochozoa</taxon>
        <taxon>Mollusca</taxon>
        <taxon>Bivalvia</taxon>
        <taxon>Autobranchia</taxon>
        <taxon>Heteroconchia</taxon>
        <taxon>Palaeoheterodonta</taxon>
        <taxon>Unionida</taxon>
        <taxon>Unionoidea</taxon>
        <taxon>Unionidae</taxon>
        <taxon>Unioninae</taxon>
        <taxon>Sinanodonta</taxon>
    </lineage>
</organism>
<dbReference type="Proteomes" id="UP001634394">
    <property type="component" value="Unassembled WGS sequence"/>
</dbReference>
<evidence type="ECO:0000313" key="5">
    <source>
        <dbReference type="Proteomes" id="UP001634394"/>
    </source>
</evidence>
<feature type="signal peptide" evidence="3">
    <location>
        <begin position="1"/>
        <end position="20"/>
    </location>
</feature>
<gene>
    <name evidence="4" type="ORF">ACJMK2_043948</name>
</gene>
<reference evidence="4 5" key="1">
    <citation type="submission" date="2024-11" db="EMBL/GenBank/DDBJ databases">
        <title>Chromosome-level genome assembly of the freshwater bivalve Anodonta woodiana.</title>
        <authorList>
            <person name="Chen X."/>
        </authorList>
    </citation>
    <scope>NUCLEOTIDE SEQUENCE [LARGE SCALE GENOMIC DNA]</scope>
    <source>
        <strain evidence="4">MN2024</strain>
        <tissue evidence="4">Gills</tissue>
    </source>
</reference>
<keyword evidence="1" id="KW-0175">Coiled coil</keyword>
<evidence type="ECO:0000256" key="2">
    <source>
        <dbReference type="SAM" id="MobiDB-lite"/>
    </source>
</evidence>
<feature type="compositionally biased region" description="Polar residues" evidence="2">
    <location>
        <begin position="42"/>
        <end position="63"/>
    </location>
</feature>
<keyword evidence="3" id="KW-0732">Signal</keyword>
<accession>A0ABD3VZS1</accession>
<feature type="coiled-coil region" evidence="1">
    <location>
        <begin position="228"/>
        <end position="255"/>
    </location>
</feature>
<keyword evidence="5" id="KW-1185">Reference proteome</keyword>
<feature type="compositionally biased region" description="Low complexity" evidence="2">
    <location>
        <begin position="64"/>
        <end position="79"/>
    </location>
</feature>
<feature type="chain" id="PRO_5044864657" evidence="3">
    <location>
        <begin position="21"/>
        <end position="491"/>
    </location>
</feature>
<evidence type="ECO:0000313" key="4">
    <source>
        <dbReference type="EMBL" id="KAL3866666.1"/>
    </source>
</evidence>
<feature type="region of interest" description="Disordered" evidence="2">
    <location>
        <begin position="29"/>
        <end position="81"/>
    </location>
</feature>
<dbReference type="AlphaFoldDB" id="A0ABD3VZS1"/>
<sequence>MNSRILIVLFTLSLLDMVAPDRIPEGFVPIPPLPETQKTKHTPAQTADQVTLSTTQKPATTNEPSTTASGSSKPSSSSGCQYSFNVPNGGCSGNSPALQQMLDKVKQDLDSTKTQNMAQTSSMQLTIAQLQAQQHGYLLQISDLQNEVKNLVDAFNAVSGANPSSSPVPTTASGGSDNAAFQQALQIVKDDLNRVVIDTNNKLFNLSLNIQARTIEETRARTSLETQISTQTSEVNRVNQKMQDLEILLRQLQTVSPTPGSGSAGISSAEVMKMQSQIQALTKKIDLIDISQAAEYKLIANKTDALRQQVQAQKTEIDGVKLNAAMANSRLRAAETNITFVHDQLAQYRQRFEPQIQNLAIQVSGLKGNASALDVSITQLGRAVFNIQRSTSQDTTNLKDLQTQTSLLKGQVTKLSGDLSGLAMQLRNVTLDQIHLKQAVNVTELTNMNLILTNLQKAGAITLMDVSALKRTISEIQTELTRVPGIARVNG</sequence>
<proteinExistence type="predicted"/>
<protein>
    <submittedName>
        <fullName evidence="4">Uncharacterized protein</fullName>
    </submittedName>
</protein>
<name>A0ABD3VZS1_SINWO</name>
<comment type="caution">
    <text evidence="4">The sequence shown here is derived from an EMBL/GenBank/DDBJ whole genome shotgun (WGS) entry which is preliminary data.</text>
</comment>
<evidence type="ECO:0000256" key="1">
    <source>
        <dbReference type="SAM" id="Coils"/>
    </source>
</evidence>
<evidence type="ECO:0000256" key="3">
    <source>
        <dbReference type="SAM" id="SignalP"/>
    </source>
</evidence>